<feature type="binding site" description="axial binding residue" evidence="14">
    <location>
        <position position="86"/>
    </location>
    <ligand>
        <name>heme</name>
        <dbReference type="ChEBI" id="CHEBI:30413"/>
    </ligand>
    <ligandPart>
        <name>Fe</name>
        <dbReference type="ChEBI" id="CHEBI:18248"/>
    </ligandPart>
</feature>
<comment type="cofactor">
    <cofactor evidence="14 15">
        <name>heme b</name>
        <dbReference type="ChEBI" id="CHEBI:60344"/>
    </cofactor>
    <text evidence="14 15">Binds 1 heme b (iron(II)-protoporphyrin IX) group per subunit.</text>
</comment>
<name>A0A4R2HXM1_9GAMM</name>
<organism evidence="16 17">
    <name type="scientific">Dokdonella fugitiva</name>
    <dbReference type="NCBI Taxonomy" id="328517"/>
    <lineage>
        <taxon>Bacteria</taxon>
        <taxon>Pseudomonadati</taxon>
        <taxon>Pseudomonadota</taxon>
        <taxon>Gammaproteobacteria</taxon>
        <taxon>Lysobacterales</taxon>
        <taxon>Rhodanobacteraceae</taxon>
        <taxon>Dokdonella</taxon>
    </lineage>
</organism>
<dbReference type="EMBL" id="SLWQ01000014">
    <property type="protein sequence ID" value="TCO36107.1"/>
    <property type="molecule type" value="Genomic_DNA"/>
</dbReference>
<evidence type="ECO:0000256" key="8">
    <source>
        <dbReference type="ARBA" id="ARBA00022723"/>
    </source>
</evidence>
<dbReference type="NCBIfam" id="TIGR00701">
    <property type="entry name" value="protoporphyrinogen oxidase HemJ"/>
    <property type="match status" value="1"/>
</dbReference>
<evidence type="ECO:0000256" key="10">
    <source>
        <dbReference type="ARBA" id="ARBA00023002"/>
    </source>
</evidence>
<protein>
    <recommendedName>
        <fullName evidence="4 14">Protoporphyrinogen IX oxidase</fullName>
        <shortName evidence="14">PPO</shortName>
        <ecNumber evidence="14 15">1.3.99.-</ecNumber>
    </recommendedName>
</protein>
<evidence type="ECO:0000256" key="12">
    <source>
        <dbReference type="ARBA" id="ARBA00023136"/>
    </source>
</evidence>
<evidence type="ECO:0000256" key="7">
    <source>
        <dbReference type="ARBA" id="ARBA00022692"/>
    </source>
</evidence>
<comment type="caution">
    <text evidence="16">The sequence shown here is derived from an EMBL/GenBank/DDBJ whole genome shotgun (WGS) entry which is preliminary data.</text>
</comment>
<evidence type="ECO:0000256" key="6">
    <source>
        <dbReference type="ARBA" id="ARBA00022617"/>
    </source>
</evidence>
<dbReference type="GO" id="GO:0070818">
    <property type="term" value="F:protoporphyrinogen oxidase activity"/>
    <property type="evidence" value="ECO:0007669"/>
    <property type="project" value="UniProtKB-UniRule"/>
</dbReference>
<reference evidence="16 17" key="1">
    <citation type="journal article" date="2015" name="Stand. Genomic Sci.">
        <title>Genomic Encyclopedia of Bacterial and Archaeal Type Strains, Phase III: the genomes of soil and plant-associated and newly described type strains.</title>
        <authorList>
            <person name="Whitman W.B."/>
            <person name="Woyke T."/>
            <person name="Klenk H.P."/>
            <person name="Zhou Y."/>
            <person name="Lilburn T.G."/>
            <person name="Beck B.J."/>
            <person name="De Vos P."/>
            <person name="Vandamme P."/>
            <person name="Eisen J.A."/>
            <person name="Garrity G."/>
            <person name="Hugenholtz P."/>
            <person name="Kyrpides N.C."/>
        </authorList>
    </citation>
    <scope>NUCLEOTIDE SEQUENCE [LARGE SCALE GENOMIC DNA]</scope>
    <source>
        <strain evidence="16 17">A3</strain>
    </source>
</reference>
<comment type="similarity">
    <text evidence="3 14 15">Belongs to the HemJ family.</text>
</comment>
<dbReference type="HAMAP" id="MF_02239">
    <property type="entry name" value="HemJ"/>
    <property type="match status" value="1"/>
</dbReference>
<keyword evidence="7 14" id="KW-0812">Transmembrane</keyword>
<dbReference type="InterPro" id="IPR005265">
    <property type="entry name" value="HemJ-like"/>
</dbReference>
<dbReference type="GO" id="GO:0006782">
    <property type="term" value="P:protoporphyrinogen IX biosynthetic process"/>
    <property type="evidence" value="ECO:0007669"/>
    <property type="project" value="UniProtKB-UniRule"/>
</dbReference>
<evidence type="ECO:0000256" key="14">
    <source>
        <dbReference type="HAMAP-Rule" id="MF_02239"/>
    </source>
</evidence>
<dbReference type="PANTHER" id="PTHR40255:SF1">
    <property type="entry name" value="PROTOPORPHYRINOGEN IX OXIDASE"/>
    <property type="match status" value="1"/>
</dbReference>
<comment type="subunit">
    <text evidence="14">Homodimer.</text>
</comment>
<evidence type="ECO:0000256" key="2">
    <source>
        <dbReference type="ARBA" id="ARBA00005073"/>
    </source>
</evidence>
<dbReference type="UniPathway" id="UPA00251">
    <property type="reaction ID" value="UER00324"/>
</dbReference>
<comment type="function">
    <text evidence="14 15">Catalyzes the oxidation of protoporphyrinogen IX to protoporphyrin IX.</text>
</comment>
<feature type="transmembrane region" description="Helical" evidence="14">
    <location>
        <begin position="121"/>
        <end position="139"/>
    </location>
</feature>
<sequence length="142" mass="15864">MLWLKAFHIVFVVTWFAGLFYLPRLFVYHAEAGEAVVRARLKVMERRLLGITHVGGVLALVFGALTLGAFAEASPAYLQQGWLHAKLALVALLVVYHVMLARMVGAFARDENRRSSRWLRIFNEVPALLLVAIVLLVVVKPG</sequence>
<keyword evidence="9 14" id="KW-1133">Transmembrane helix</keyword>
<keyword evidence="11 14" id="KW-0408">Iron</keyword>
<dbReference type="PANTHER" id="PTHR40255">
    <property type="entry name" value="UPF0093 MEMBRANE PROTEIN SLR1790"/>
    <property type="match status" value="1"/>
</dbReference>
<accession>A0A4R2HXM1</accession>
<keyword evidence="5 14" id="KW-1003">Cell membrane</keyword>
<evidence type="ECO:0000256" key="9">
    <source>
        <dbReference type="ARBA" id="ARBA00022989"/>
    </source>
</evidence>
<evidence type="ECO:0000313" key="17">
    <source>
        <dbReference type="Proteomes" id="UP000294862"/>
    </source>
</evidence>
<evidence type="ECO:0000313" key="16">
    <source>
        <dbReference type="EMBL" id="TCO36107.1"/>
    </source>
</evidence>
<keyword evidence="12 14" id="KW-0472">Membrane</keyword>
<evidence type="ECO:0000256" key="5">
    <source>
        <dbReference type="ARBA" id="ARBA00022475"/>
    </source>
</evidence>
<keyword evidence="17" id="KW-1185">Reference proteome</keyword>
<keyword evidence="10 14" id="KW-0560">Oxidoreductase</keyword>
<evidence type="ECO:0000256" key="11">
    <source>
        <dbReference type="ARBA" id="ARBA00023004"/>
    </source>
</evidence>
<dbReference type="AlphaFoldDB" id="A0A4R2HXM1"/>
<dbReference type="EC" id="1.3.99.-" evidence="14 15"/>
<dbReference type="GO" id="GO:0005886">
    <property type="term" value="C:plasma membrane"/>
    <property type="evidence" value="ECO:0007669"/>
    <property type="project" value="UniProtKB-SubCell"/>
</dbReference>
<feature type="transmembrane region" description="Helical" evidence="14">
    <location>
        <begin position="82"/>
        <end position="100"/>
    </location>
</feature>
<proteinExistence type="inferred from homology"/>
<comment type="pathway">
    <text evidence="2 14 15">Porphyrin-containing compound metabolism; protoporphyrin-IX biosynthesis; protoporphyrin-IX from protoporphyrinogen-IX: step 1/1.</text>
</comment>
<evidence type="ECO:0000256" key="13">
    <source>
        <dbReference type="ARBA" id="ARBA00048390"/>
    </source>
</evidence>
<dbReference type="GO" id="GO:0046872">
    <property type="term" value="F:metal ion binding"/>
    <property type="evidence" value="ECO:0007669"/>
    <property type="project" value="UniProtKB-UniRule"/>
</dbReference>
<evidence type="ECO:0000256" key="1">
    <source>
        <dbReference type="ARBA" id="ARBA00004651"/>
    </source>
</evidence>
<keyword evidence="6 14" id="KW-0349">Heme</keyword>
<dbReference type="OrthoDB" id="9800824at2"/>
<gene>
    <name evidence="16" type="ORF">EV148_11429</name>
</gene>
<dbReference type="RefSeq" id="WP_132000132.1">
    <property type="nucleotide sequence ID" value="NZ_JACGXM010000004.1"/>
</dbReference>
<dbReference type="Pfam" id="PF03653">
    <property type="entry name" value="UPF0093"/>
    <property type="match status" value="1"/>
</dbReference>
<keyword evidence="8 14" id="KW-0479">Metal-binding</keyword>
<evidence type="ECO:0000256" key="15">
    <source>
        <dbReference type="PIRNR" id="PIRNR004638"/>
    </source>
</evidence>
<feature type="binding site" description="axial binding residue" evidence="14">
    <location>
        <position position="8"/>
    </location>
    <ligand>
        <name>heme</name>
        <dbReference type="ChEBI" id="CHEBI:30413"/>
    </ligand>
    <ligandPart>
        <name>Fe</name>
        <dbReference type="ChEBI" id="CHEBI:18248"/>
    </ligandPart>
</feature>
<comment type="catalytic activity">
    <reaction evidence="13 14 15">
        <text>protoporphyrinogen IX + 3 A = protoporphyrin IX + 3 AH2</text>
        <dbReference type="Rhea" id="RHEA:62000"/>
        <dbReference type="ChEBI" id="CHEBI:13193"/>
        <dbReference type="ChEBI" id="CHEBI:17499"/>
        <dbReference type="ChEBI" id="CHEBI:57306"/>
        <dbReference type="ChEBI" id="CHEBI:57307"/>
    </reaction>
</comment>
<evidence type="ECO:0000256" key="3">
    <source>
        <dbReference type="ARBA" id="ARBA00006501"/>
    </source>
</evidence>
<comment type="subcellular location">
    <subcellularLocation>
        <location evidence="1 14">Cell membrane</location>
        <topology evidence="1 14">Multi-pass membrane protein</topology>
    </subcellularLocation>
</comment>
<feature type="transmembrane region" description="Helical" evidence="14">
    <location>
        <begin position="48"/>
        <end position="70"/>
    </location>
</feature>
<feature type="transmembrane region" description="Helical" evidence="14">
    <location>
        <begin position="6"/>
        <end position="27"/>
    </location>
</feature>
<evidence type="ECO:0000256" key="4">
    <source>
        <dbReference type="ARBA" id="ARBA00017504"/>
    </source>
</evidence>
<dbReference type="PIRSF" id="PIRSF004638">
    <property type="entry name" value="UCP004638"/>
    <property type="match status" value="1"/>
</dbReference>
<dbReference type="Proteomes" id="UP000294862">
    <property type="component" value="Unassembled WGS sequence"/>
</dbReference>